<dbReference type="InParanoid" id="A0A395JLR6"/>
<keyword evidence="1 2" id="KW-0732">Signal</keyword>
<evidence type="ECO:0000259" key="3">
    <source>
        <dbReference type="Pfam" id="PF01364"/>
    </source>
</evidence>
<dbReference type="Gene3D" id="3.40.50.10390">
    <property type="entry name" value="Gingipain r, domain 1"/>
    <property type="match status" value="1"/>
</dbReference>
<dbReference type="InterPro" id="IPR029031">
    <property type="entry name" value="Gingipain_N_sf"/>
</dbReference>
<proteinExistence type="predicted"/>
<keyword evidence="4" id="KW-0430">Lectin</keyword>
<sequence length="1205" mass="131268">MQMKNCCLLALLVFGGSMHCAAYGAANTFQVGSGTIHDTFANNSFDEFPLSPDFADTPAVFILGNTAGSNSCEVRLQNIDTDSFEAVCPEDSSWDGEHAAVPVQFAAIAEGVQTIPTNNGGSVTFEVGCVTTNAVQHNCTTGCDTESYEPIMFSSTFSSAPVVIANIQTVENMTLGAPPSNPIEPMLSVAIDDITGTGFNLALDLNKEDNVGSLNDEKICWLAVEETSHCDLVGTDDTLNFSAIGGPASVAFEAIITPDNIDGWDNNCNNTEEATFTPGCFTSTPVAIATKRGRQEPEGWLRYCRLNTSELRLTIDEQRVAGQNREHVDETASVIAFGSSFTTPVSLARFETSLNKSNRVVFEWETESESFNFGFNLWAEVAGEWTQLNKSIIVSNTDGLAGGQSYRKTLRLNPDLLAEATAFGLSSYDTSGYEEFFGPFTLGEEYGQTSEMRPIEWTAIRAEYNQRMQQSGYLELNGRWKRSTRARKAIRDKNEYQLGKEVINLLSAEPGLHRVSFSELSAAGADWHGIPVSELAITYQGRAIPRAVQSDNSTFDQGDSIVYYVGDLSAKDALYTQEMVYRIQRDSSKAIDADRVMSSPQADATRSASVLTPYKVSDNNIYVATSSNGDPWVDRKLLAYGREAATTYTFNITKAIVDKPALLTVRLVGGIDFPSVPLENPDHHVLVKVNGRTAAATRFDGFQHQLIEALVPASDLLSGLNTVEIVLPGDTGQIADLMYINDVELAVHHPSELLDQGVVIPAESDIEVYDIEANLGAQAAEVFAYQSSGNLAVLDGVELNGSVLSFSALSGIKPDNTFYAVMTDSAFRRPSISLERPINFGTNLGADYLIVAHPSFINADLQRFAAAKRRAGLRTTIVSWLDIVDSYGFGMPTPEAIRNFLKSADQRNKIKYVLIVGGHSYDYNNHLALGNVSFIPTMYESVSKDFMFAPTDTPIVDITGDGLPNKAIGRWPVRTEQDLRNIVNKTLRWQADSHLYRGNVLLLADVEDTARAQNFSSQLEELATHSGILSSANNVQRIYLDDYLAIDTPTPIADARADLLGRFDASSAGVGLTVYNGHSSSSRWTFRNLFNAQDASAMNNHSSPTFVLPLACYTTLYESPSMNSLAHQLLFASEAGAVALSGAAYLSEYRENAEFANRLISQAKHGNMTVGQAILAVKSKMQPWNDMVTNWSLLGDPSIRLAGSQ</sequence>
<dbReference type="InterPro" id="IPR001769">
    <property type="entry name" value="Gingipain"/>
</dbReference>
<organism evidence="4 5">
    <name type="scientific">Arenicella xantha</name>
    <dbReference type="NCBI Taxonomy" id="644221"/>
    <lineage>
        <taxon>Bacteria</taxon>
        <taxon>Pseudomonadati</taxon>
        <taxon>Pseudomonadota</taxon>
        <taxon>Gammaproteobacteria</taxon>
        <taxon>Arenicellales</taxon>
        <taxon>Arenicellaceae</taxon>
        <taxon>Arenicella</taxon>
    </lineage>
</organism>
<dbReference type="InterPro" id="IPR029030">
    <property type="entry name" value="Caspase-like_dom_sf"/>
</dbReference>
<dbReference type="GO" id="GO:0006508">
    <property type="term" value="P:proteolysis"/>
    <property type="evidence" value="ECO:0007669"/>
    <property type="project" value="InterPro"/>
</dbReference>
<comment type="caution">
    <text evidence="4">The sequence shown here is derived from an EMBL/GenBank/DDBJ whole genome shotgun (WGS) entry which is preliminary data.</text>
</comment>
<dbReference type="EMBL" id="QNRT01000003">
    <property type="protein sequence ID" value="RBP49908.1"/>
    <property type="molecule type" value="Genomic_DNA"/>
</dbReference>
<evidence type="ECO:0000313" key="5">
    <source>
        <dbReference type="Proteomes" id="UP000253083"/>
    </source>
</evidence>
<dbReference type="RefSeq" id="WP_211316996.1">
    <property type="nucleotide sequence ID" value="NZ_QNRT01000003.1"/>
</dbReference>
<evidence type="ECO:0000256" key="1">
    <source>
        <dbReference type="ARBA" id="ARBA00022729"/>
    </source>
</evidence>
<dbReference type="SUPFAM" id="SSF52129">
    <property type="entry name" value="Caspase-like"/>
    <property type="match status" value="1"/>
</dbReference>
<protein>
    <submittedName>
        <fullName evidence="4">H-type lectin domain-containing protein</fullName>
    </submittedName>
</protein>
<dbReference type="Proteomes" id="UP000253083">
    <property type="component" value="Unassembled WGS sequence"/>
</dbReference>
<accession>A0A395JLR6</accession>
<gene>
    <name evidence="4" type="ORF">DFR28_103340</name>
</gene>
<evidence type="ECO:0000313" key="4">
    <source>
        <dbReference type="EMBL" id="RBP49908.1"/>
    </source>
</evidence>
<name>A0A395JLR6_9GAMM</name>
<dbReference type="GO" id="GO:0008234">
    <property type="term" value="F:cysteine-type peptidase activity"/>
    <property type="evidence" value="ECO:0007669"/>
    <property type="project" value="InterPro"/>
</dbReference>
<dbReference type="Gene3D" id="3.40.50.1460">
    <property type="match status" value="1"/>
</dbReference>
<dbReference type="GO" id="GO:0030246">
    <property type="term" value="F:carbohydrate binding"/>
    <property type="evidence" value="ECO:0007669"/>
    <property type="project" value="UniProtKB-KW"/>
</dbReference>
<dbReference type="AlphaFoldDB" id="A0A395JLR6"/>
<evidence type="ECO:0000256" key="2">
    <source>
        <dbReference type="SAM" id="SignalP"/>
    </source>
</evidence>
<dbReference type="Pfam" id="PF01364">
    <property type="entry name" value="Peptidase_C25"/>
    <property type="match status" value="1"/>
</dbReference>
<dbReference type="Gene3D" id="2.60.40.2080">
    <property type="match status" value="1"/>
</dbReference>
<feature type="chain" id="PRO_5017220409" evidence="2">
    <location>
        <begin position="23"/>
        <end position="1205"/>
    </location>
</feature>
<dbReference type="InterPro" id="IPR037221">
    <property type="entry name" value="H-type_lectin_dom_sf"/>
</dbReference>
<feature type="signal peptide" evidence="2">
    <location>
        <begin position="1"/>
        <end position="22"/>
    </location>
</feature>
<reference evidence="4 5" key="1">
    <citation type="submission" date="2018-06" db="EMBL/GenBank/DDBJ databases">
        <title>Genomic Encyclopedia of Type Strains, Phase IV (KMG-IV): sequencing the most valuable type-strain genomes for metagenomic binning, comparative biology and taxonomic classification.</title>
        <authorList>
            <person name="Goeker M."/>
        </authorList>
    </citation>
    <scope>NUCLEOTIDE SEQUENCE [LARGE SCALE GENOMIC DNA]</scope>
    <source>
        <strain evidence="4 5">DSM 24032</strain>
    </source>
</reference>
<keyword evidence="5" id="KW-1185">Reference proteome</keyword>
<feature type="domain" description="Gingipain" evidence="3">
    <location>
        <begin position="848"/>
        <end position="1201"/>
    </location>
</feature>